<dbReference type="GO" id="GO:0014808">
    <property type="term" value="P:release of sequestered calcium ion into cytosol by sarcoplasmic reticulum"/>
    <property type="evidence" value="ECO:0007669"/>
    <property type="project" value="TreeGrafter"/>
</dbReference>
<dbReference type="GO" id="GO:0042383">
    <property type="term" value="C:sarcolemma"/>
    <property type="evidence" value="ECO:0007669"/>
    <property type="project" value="TreeGrafter"/>
</dbReference>
<sequence length="294" mass="34336">MVTAEHMNQLLKNVLKLIKKNIGNESAPWMTRIATYTQQIIINSSEELLRDSFLPLAERVRKRTDTMFHKEESLRGFIKSSTDDTSQVESQIQEDWQLLVRDIYSFYPLLIKYVDLQRNHWLRNNVPEAEELYNHVAEIFNIWSKSQYFLKEEQNFISANEIDNMHDVLYPKYGSLCFVLYSVFLRVHFSVGPQVLIMPTATRRVTTIVDGTPQGGGKKKKKHRDKKRDKDKEVQASLMVACLKRLLPVGLNLFAGREQELVQHCKDRFLKVTISFKRLSRRRLELLSGTLSSD</sequence>
<evidence type="ECO:0000313" key="3">
    <source>
        <dbReference type="Proteomes" id="UP000053268"/>
    </source>
</evidence>
<organism evidence="2 3">
    <name type="scientific">Papilio xuthus</name>
    <name type="common">Asian swallowtail butterfly</name>
    <dbReference type="NCBI Taxonomy" id="66420"/>
    <lineage>
        <taxon>Eukaryota</taxon>
        <taxon>Metazoa</taxon>
        <taxon>Ecdysozoa</taxon>
        <taxon>Arthropoda</taxon>
        <taxon>Hexapoda</taxon>
        <taxon>Insecta</taxon>
        <taxon>Pterygota</taxon>
        <taxon>Neoptera</taxon>
        <taxon>Endopterygota</taxon>
        <taxon>Lepidoptera</taxon>
        <taxon>Glossata</taxon>
        <taxon>Ditrysia</taxon>
        <taxon>Papilionoidea</taxon>
        <taxon>Papilionidae</taxon>
        <taxon>Papilioninae</taxon>
        <taxon>Papilio</taxon>
    </lineage>
</organism>
<keyword evidence="3" id="KW-1185">Reference proteome</keyword>
<proteinExistence type="predicted"/>
<dbReference type="GO" id="GO:0030018">
    <property type="term" value="C:Z disc"/>
    <property type="evidence" value="ECO:0007669"/>
    <property type="project" value="TreeGrafter"/>
</dbReference>
<dbReference type="PANTHER" id="PTHR46399:SF8">
    <property type="entry name" value="B30.2_SPRY DOMAIN-CONTAINING PROTEIN"/>
    <property type="match status" value="1"/>
</dbReference>
<dbReference type="InterPro" id="IPR015925">
    <property type="entry name" value="Ryanodine_IP3_receptor"/>
</dbReference>
<evidence type="ECO:0000256" key="1">
    <source>
        <dbReference type="SAM" id="MobiDB-lite"/>
    </source>
</evidence>
<dbReference type="GO" id="GO:0006941">
    <property type="term" value="P:striated muscle contraction"/>
    <property type="evidence" value="ECO:0007669"/>
    <property type="project" value="TreeGrafter"/>
</dbReference>
<name>A0A0N1IA42_PAPXU</name>
<dbReference type="GO" id="GO:0005219">
    <property type="term" value="F:ryanodine-sensitive calcium-release channel activity"/>
    <property type="evidence" value="ECO:0007669"/>
    <property type="project" value="TreeGrafter"/>
</dbReference>
<evidence type="ECO:0000313" key="2">
    <source>
        <dbReference type="EMBL" id="KPJ03403.1"/>
    </source>
</evidence>
<dbReference type="GO" id="GO:0034704">
    <property type="term" value="C:calcium channel complex"/>
    <property type="evidence" value="ECO:0007669"/>
    <property type="project" value="TreeGrafter"/>
</dbReference>
<keyword evidence="2" id="KW-0675">Receptor</keyword>
<dbReference type="STRING" id="66420.A0A0N1IA42"/>
<feature type="compositionally biased region" description="Basic residues" evidence="1">
    <location>
        <begin position="217"/>
        <end position="227"/>
    </location>
</feature>
<dbReference type="GO" id="GO:0033017">
    <property type="term" value="C:sarcoplasmic reticulum membrane"/>
    <property type="evidence" value="ECO:0007669"/>
    <property type="project" value="TreeGrafter"/>
</dbReference>
<gene>
    <name evidence="2" type="ORF">RR46_00815</name>
</gene>
<dbReference type="AlphaFoldDB" id="A0A0N1IA42"/>
<dbReference type="PANTHER" id="PTHR46399">
    <property type="entry name" value="B30.2/SPRY DOMAIN-CONTAINING PROTEIN"/>
    <property type="match status" value="1"/>
</dbReference>
<dbReference type="EMBL" id="KQ459179">
    <property type="protein sequence ID" value="KPJ03403.1"/>
    <property type="molecule type" value="Genomic_DNA"/>
</dbReference>
<reference evidence="2 3" key="1">
    <citation type="journal article" date="2015" name="Nat. Commun.">
        <title>Outbred genome sequencing and CRISPR/Cas9 gene editing in butterflies.</title>
        <authorList>
            <person name="Li X."/>
            <person name="Fan D."/>
            <person name="Zhang W."/>
            <person name="Liu G."/>
            <person name="Zhang L."/>
            <person name="Zhao L."/>
            <person name="Fang X."/>
            <person name="Chen L."/>
            <person name="Dong Y."/>
            <person name="Chen Y."/>
            <person name="Ding Y."/>
            <person name="Zhao R."/>
            <person name="Feng M."/>
            <person name="Zhu Y."/>
            <person name="Feng Y."/>
            <person name="Jiang X."/>
            <person name="Zhu D."/>
            <person name="Xiang H."/>
            <person name="Feng X."/>
            <person name="Li S."/>
            <person name="Wang J."/>
            <person name="Zhang G."/>
            <person name="Kronforst M.R."/>
            <person name="Wang W."/>
        </authorList>
    </citation>
    <scope>NUCLEOTIDE SEQUENCE [LARGE SCALE GENOMIC DNA]</scope>
    <source>
        <strain evidence="2">Ya'a_city_454_Px</strain>
        <tissue evidence="2">Whole body</tissue>
    </source>
</reference>
<accession>A0A0N1IA42</accession>
<dbReference type="Proteomes" id="UP000053268">
    <property type="component" value="Unassembled WGS sequence"/>
</dbReference>
<dbReference type="GO" id="GO:0005790">
    <property type="term" value="C:smooth endoplasmic reticulum"/>
    <property type="evidence" value="ECO:0007669"/>
    <property type="project" value="TreeGrafter"/>
</dbReference>
<feature type="region of interest" description="Disordered" evidence="1">
    <location>
        <begin position="208"/>
        <end position="232"/>
    </location>
</feature>
<protein>
    <submittedName>
        <fullName evidence="2">Ryanodine receptor 44F</fullName>
    </submittedName>
</protein>